<name>A0A8T2ANV0_ARASU</name>
<proteinExistence type="predicted"/>
<dbReference type="InterPro" id="IPR007930">
    <property type="entry name" value="DUF724"/>
</dbReference>
<evidence type="ECO:0000313" key="3">
    <source>
        <dbReference type="EMBL" id="KAG7574329.1"/>
    </source>
</evidence>
<dbReference type="OrthoDB" id="1112330at2759"/>
<dbReference type="Pfam" id="PF05266">
    <property type="entry name" value="DUF724"/>
    <property type="match status" value="1"/>
</dbReference>
<evidence type="ECO:0000256" key="2">
    <source>
        <dbReference type="ARBA" id="ARBA00022604"/>
    </source>
</evidence>
<sequence>MYRCLRKVSVIRGKEEQEYSSKTVPVVLPFAKTLKLWEECESTEAFKRRPQYPHFSTSLKVPERWREWYAFAFMQTYLDVSEKFETLGKGLSRSELDEYKLTFLELDKSGFDVRSTLSEIDDLLLSVKDRQANMLNRRNKMVSRRQMNQAKNKP</sequence>
<keyword evidence="4" id="KW-1185">Reference proteome</keyword>
<protein>
    <submittedName>
        <fullName evidence="3">Uncharacterized protein</fullName>
    </submittedName>
</protein>
<keyword evidence="2" id="KW-0341">Growth regulation</keyword>
<comment type="caution">
    <text evidence="3">The sequence shown here is derived from an EMBL/GenBank/DDBJ whole genome shotgun (WGS) entry which is preliminary data.</text>
</comment>
<dbReference type="EMBL" id="JAEFBJ010000009">
    <property type="protein sequence ID" value="KAG7574329.1"/>
    <property type="molecule type" value="Genomic_DNA"/>
</dbReference>
<reference evidence="3 4" key="1">
    <citation type="submission" date="2020-12" db="EMBL/GenBank/DDBJ databases">
        <title>Concerted genomic and epigenomic changes stabilize Arabidopsis allopolyploids.</title>
        <authorList>
            <person name="Chen Z."/>
        </authorList>
    </citation>
    <scope>NUCLEOTIDE SEQUENCE [LARGE SCALE GENOMIC DNA]</scope>
    <source>
        <strain evidence="3">As9502</strain>
        <tissue evidence="3">Leaf</tissue>
    </source>
</reference>
<dbReference type="Proteomes" id="UP000694251">
    <property type="component" value="Chromosome 9"/>
</dbReference>
<keyword evidence="1" id="KW-0813">Transport</keyword>
<organism evidence="3 4">
    <name type="scientific">Arabidopsis suecica</name>
    <name type="common">Swedish thale-cress</name>
    <name type="synonym">Cardaminopsis suecica</name>
    <dbReference type="NCBI Taxonomy" id="45249"/>
    <lineage>
        <taxon>Eukaryota</taxon>
        <taxon>Viridiplantae</taxon>
        <taxon>Streptophyta</taxon>
        <taxon>Embryophyta</taxon>
        <taxon>Tracheophyta</taxon>
        <taxon>Spermatophyta</taxon>
        <taxon>Magnoliopsida</taxon>
        <taxon>eudicotyledons</taxon>
        <taxon>Gunneridae</taxon>
        <taxon>Pentapetalae</taxon>
        <taxon>rosids</taxon>
        <taxon>malvids</taxon>
        <taxon>Brassicales</taxon>
        <taxon>Brassicaceae</taxon>
        <taxon>Camelineae</taxon>
        <taxon>Arabidopsis</taxon>
    </lineage>
</organism>
<evidence type="ECO:0000256" key="1">
    <source>
        <dbReference type="ARBA" id="ARBA00022448"/>
    </source>
</evidence>
<gene>
    <name evidence="3" type="ORF">ISN44_As09g025230</name>
</gene>
<accession>A0A8T2ANV0</accession>
<dbReference type="AlphaFoldDB" id="A0A8T2ANV0"/>
<evidence type="ECO:0000313" key="4">
    <source>
        <dbReference type="Proteomes" id="UP000694251"/>
    </source>
</evidence>